<accession>S8ECJ9</accession>
<dbReference type="OrthoDB" id="770241at2759"/>
<feature type="non-terminal residue" evidence="1">
    <location>
        <position position="1"/>
    </location>
</feature>
<sequence>EECSDVEETIPPAEWREMAFRKLKKWSHQVKEFDLIDGRLVRIADSSRVFDAMMEKKLHAFKSVSRVFIGLPSMKETIRSSLRSSSADPKCIELEYFGKHHQREALTVNSLAKVAQIFGMSAQQRSVVRKTICRQVTQNKIWNGALVEILNGLKSEIVIASIHSSKKFNLAQQIIISYLTFLKSSISYDAESSSWMRLTPTRAEDSTASPKWEDALEMCIDLLNCLSDEIDLSFHCSKLAAMKEGLYQIRDVVVDRSIGYKENRFQEHLVQKKLTKSLGFSSPCLFTLLLYYLQGSIGDAEVDLRGGLHGFSGGKKYCLYMGKIVSVDEEKVVMNGLKLLDRCLGLLKFVWDTAEMEGDLMLQGHLWCIGGGGRCIEYRGNMYFLHSVTI</sequence>
<gene>
    <name evidence="1" type="ORF">M569_04480</name>
</gene>
<evidence type="ECO:0000313" key="1">
    <source>
        <dbReference type="EMBL" id="EPS70277.1"/>
    </source>
</evidence>
<name>S8ECJ9_9LAMI</name>
<dbReference type="PANTHER" id="PTHR37763">
    <property type="entry name" value="EXOSOME COMPLEX EXONUCLEASE"/>
    <property type="match status" value="1"/>
</dbReference>
<protein>
    <submittedName>
        <fullName evidence="1">Uncharacterized protein</fullName>
    </submittedName>
</protein>
<evidence type="ECO:0000313" key="2">
    <source>
        <dbReference type="Proteomes" id="UP000015453"/>
    </source>
</evidence>
<comment type="caution">
    <text evidence="1">The sequence shown here is derived from an EMBL/GenBank/DDBJ whole genome shotgun (WGS) entry which is preliminary data.</text>
</comment>
<dbReference type="PANTHER" id="PTHR37763:SF1">
    <property type="entry name" value="EXOSOME COMPLEX EXONUCLEASE"/>
    <property type="match status" value="1"/>
</dbReference>
<organism evidence="1 2">
    <name type="scientific">Genlisea aurea</name>
    <dbReference type="NCBI Taxonomy" id="192259"/>
    <lineage>
        <taxon>Eukaryota</taxon>
        <taxon>Viridiplantae</taxon>
        <taxon>Streptophyta</taxon>
        <taxon>Embryophyta</taxon>
        <taxon>Tracheophyta</taxon>
        <taxon>Spermatophyta</taxon>
        <taxon>Magnoliopsida</taxon>
        <taxon>eudicotyledons</taxon>
        <taxon>Gunneridae</taxon>
        <taxon>Pentapetalae</taxon>
        <taxon>asterids</taxon>
        <taxon>lamiids</taxon>
        <taxon>Lamiales</taxon>
        <taxon>Lentibulariaceae</taxon>
        <taxon>Genlisea</taxon>
    </lineage>
</organism>
<dbReference type="Proteomes" id="UP000015453">
    <property type="component" value="Unassembled WGS sequence"/>
</dbReference>
<reference evidence="1 2" key="1">
    <citation type="journal article" date="2013" name="BMC Genomics">
        <title>The miniature genome of a carnivorous plant Genlisea aurea contains a low number of genes and short non-coding sequences.</title>
        <authorList>
            <person name="Leushkin E.V."/>
            <person name="Sutormin R.A."/>
            <person name="Nabieva E.R."/>
            <person name="Penin A.A."/>
            <person name="Kondrashov A.S."/>
            <person name="Logacheva M.D."/>
        </authorList>
    </citation>
    <scope>NUCLEOTIDE SEQUENCE [LARGE SCALE GENOMIC DNA]</scope>
</reference>
<keyword evidence="2" id="KW-1185">Reference proteome</keyword>
<dbReference type="AlphaFoldDB" id="S8ECJ9"/>
<proteinExistence type="predicted"/>
<dbReference type="EMBL" id="AUSU01001744">
    <property type="protein sequence ID" value="EPS70277.1"/>
    <property type="molecule type" value="Genomic_DNA"/>
</dbReference>